<dbReference type="PANTHER" id="PTHR10194:SF60">
    <property type="entry name" value="RAS GTPASE-ACTIVATING PROTEIN RASKOL"/>
    <property type="match status" value="1"/>
</dbReference>
<feature type="region of interest" description="Disordered" evidence="4">
    <location>
        <begin position="1781"/>
        <end position="1909"/>
    </location>
</feature>
<feature type="compositionally biased region" description="Polar residues" evidence="4">
    <location>
        <begin position="815"/>
        <end position="836"/>
    </location>
</feature>
<dbReference type="SUPFAM" id="SSF48350">
    <property type="entry name" value="GTPase activation domain, GAP"/>
    <property type="match status" value="1"/>
</dbReference>
<name>A0ABM3JQP1_BACDO</name>
<dbReference type="InterPro" id="IPR021887">
    <property type="entry name" value="DAB2P_C"/>
</dbReference>
<dbReference type="InterPro" id="IPR039360">
    <property type="entry name" value="Ras_GTPase"/>
</dbReference>
<evidence type="ECO:0000313" key="7">
    <source>
        <dbReference type="Proteomes" id="UP001652620"/>
    </source>
</evidence>
<feature type="compositionally biased region" description="Polar residues" evidence="4">
    <location>
        <begin position="427"/>
        <end position="436"/>
    </location>
</feature>
<dbReference type="InterPro" id="IPR023152">
    <property type="entry name" value="RasGAP_CS"/>
</dbReference>
<protein>
    <submittedName>
        <fullName evidence="8">Ras GTPase-activating protein raskol isoform X1</fullName>
    </submittedName>
</protein>
<evidence type="ECO:0000256" key="1">
    <source>
        <dbReference type="ARBA" id="ARBA00022468"/>
    </source>
</evidence>
<feature type="region of interest" description="Disordered" evidence="4">
    <location>
        <begin position="1487"/>
        <end position="1560"/>
    </location>
</feature>
<dbReference type="Proteomes" id="UP001652620">
    <property type="component" value="Chromosome 4"/>
</dbReference>
<feature type="domain" description="Ras-GAP" evidence="6">
    <location>
        <begin position="1107"/>
        <end position="1297"/>
    </location>
</feature>
<evidence type="ECO:0000259" key="6">
    <source>
        <dbReference type="PROSITE" id="PS50018"/>
    </source>
</evidence>
<feature type="compositionally biased region" description="Low complexity" evidence="4">
    <location>
        <begin position="32"/>
        <end position="44"/>
    </location>
</feature>
<dbReference type="SMART" id="SM00323">
    <property type="entry name" value="RasGAP"/>
    <property type="match status" value="1"/>
</dbReference>
<feature type="domain" description="C2" evidence="5">
    <location>
        <begin position="924"/>
        <end position="1042"/>
    </location>
</feature>
<feature type="region of interest" description="Disordered" evidence="4">
    <location>
        <begin position="2064"/>
        <end position="2125"/>
    </location>
</feature>
<dbReference type="RefSeq" id="XP_049311549.1">
    <property type="nucleotide sequence ID" value="XM_049455592.1"/>
</dbReference>
<dbReference type="PANTHER" id="PTHR10194">
    <property type="entry name" value="RAS GTPASE-ACTIVATING PROTEINS"/>
    <property type="match status" value="1"/>
</dbReference>
<sequence length="2281" mass="248271">MLQAIETTPQKFNNNNNNTNTLHSTPASVSKAHATPPTATAVTTNNQSQSANAEEKQQRRRSTFYVPLVIEDDDDHNEPTSRQSNDLPASSNSLVHADTSSLGGQSSASNTSTSTAPERKSVSSCSGSASGSGSRSKAEKNSNNNNLKKSTSLKNASATSKVAALLFERTNSTLGFGTSGSSNNSSAGSGVVKRNSAKKMSPPCGFNWTISGTTADTDLEEDSDAPESLTASEVTKNAGKEKLKLSRLTQKSEKRHSTSSKSSLNSNATTASLPSSKAMQKASVNAKTKRYGIVLNGISLDDEQLQIAQPTHASNKSTPTKTQSNLVEFNEDDIVLATPNKQARSSRTQPTPGKPTTSSVNKNINNNSNSARTTKLGRRADNWRNIDAHDSDIDVVDDESLPHSDMDTDDNRNDGDNDDDDDDSEISRIQTNTSTPIKMMKSRSRTNILSVPSVEQHNLLSVAAAAVKPNANATPLLLRAKSKTLPQNLSPSVVLQQSEALFDECSTSGTCQTKTTKTTGGGAVGTNTSRTARLIGPLTKVHHNLFGGSVASHIGASATTNNNVSGTVKSKDANKLAHSSSTSLITQTFPPKHLFLLKSTSKLPTSNTSSASTSLEQSKSKATKSFSSDTSITSPPNASVIQTQTVTSPPKKSLSFIRRAHSTKLSRNNSLLKSIASQHQQNIQQSSSSSSANMAGNWIVDCSGSWGKDFYLNYDVCPLALDELESYFRSERCTTLIRERFKILDIPLNCSAADESHHQQQQDSSLRELDTSCSSQQLLRVPGTTEDDDAGHHSDTSYEKACRRGSAPATPILGQKQQQQENNTTSRFTNFFSKRSNPLKRTKSVTKLERTKRGSGGLRGSRSHESLLSSHAVMSSIDLSCTGAVGVAPVHQSVLGRRHCFQVRGGPRGERYYACGSRQERDLWIYSLRKSISPNAEHTRHTDNSLKMWIYEAKNLQPKKKYFCELHLDKALYGRTSVKLQTDLLFWGEYFDFPDVPDINVITVNVFREVEKKKKRDKHMFVGSVKIPIHEVTSRIFSEDWYPILSEKSNDSLNRNGKEVTPTLRIKCRFQSTDILPINVYADFLEYLKNNYKRVCETLEPVIGVKAKEDIGQALVLLMHAQGLAGAFLTDVVALDLLRVGDQRLTFRGNSLATKSMEAFLKLTGEQYLQDTLSAPINEIIQSDRDCEVDPTKASGSLQRQQASLRAAVRSAWQCIYESHKHFPQQLRSCFATFRERLQQLGRQDMADNLISASIFLRFLCPAILSPSLFNITNELPSARATRNLTLVAKTLQTLANFTRFQGKESFMEFLNDFLEQEAPRMKEFLQQISTRPEHAAPESILDWAGYIDQGKQLSILHILLSESISKLPEARQHELDPLQHILDEITKAKESNNFMQHMPHMCPSTHAPTENQENRNPEDMAMQVQHQQQQQQHQPIQHQAQLAQPQHAVVTKPMSAERGIMRGVLTPSSLEKNIFRYNDPTVNALLQQQQQQQQHAHAHQLQSQHAMGSNSALDKRHSNSQSSIAGGYMSTQLQHAQSQSSLASSSINGGGGSSHNLLTNVQHHCPPAPAASASNTIERLHVGAGGNAHYYGLMGNSNGNMSSSLASSSNLSSHNGNDSDGTAAGMLRATTLPRGNNNNYDELANGEFIQISGLDSNSAFVRKSPTPLLKGNAALLQQQQQQQQRQKLHNSNVSLVLNERTPSKLNLGIPDHSSASTPLAHKLPAYQRPPPAAGAHLHASRDSNPHPNMPMNLEDLDDLFKYAEEHAVVGEVVTSATQAAGQHGKSAREQLSAKSSHCSSGYQSIATNPPSQSSSPIEQQQQQQQQQLQQQKSVGGNTPLAFKNPTYQLQQQQSTSGAAPAHHHHHHHHHQRVNYSSGFHAGSNGQQQSAHQQLFGSNAAQRPKPHGGGLVAARAALLNNGGALTPSSSEERLSTDNYHGFGGGNNMNKLMKSPSHGHLEAQRSLSGGSSSSSSGANMGLGPISMQSNTSGARMPRTNPQFKREDNYGPLNGSSSGSYMPAAVAASNAASGLFSNSAFGKPSNGLAHNSANISGRYQRRLSLDSARTLSDSSTDTEGHCAPHEGKRRRQPRAHTNSGNHQQHHMAAGNSSTGGSAGSANSGSFDQNGEIQLLQETLDTLRHTLDRDEAELRDSSDELFALNRHNSVNGGSGGSGVSNLSMQSESTMRSIIDSSFSTTLSRLITMEEELRREQLKMSLALSHKQRVIEEQGQQIAALDAANSRLLSALTALRHRYETQQQQQQQQQQQTSLAGASAQQQAQ</sequence>
<dbReference type="InterPro" id="IPR008936">
    <property type="entry name" value="Rho_GTPase_activation_prot"/>
</dbReference>
<feature type="compositionally biased region" description="Low complexity" evidence="4">
    <location>
        <begin position="106"/>
        <end position="155"/>
    </location>
</feature>
<reference evidence="8" key="1">
    <citation type="submission" date="2025-08" db="UniProtKB">
        <authorList>
            <consortium name="RefSeq"/>
        </authorList>
    </citation>
    <scope>IDENTIFICATION</scope>
    <source>
        <tissue evidence="8">Adult</tissue>
    </source>
</reference>
<feature type="compositionally biased region" description="Polar residues" evidence="4">
    <location>
        <begin position="623"/>
        <end position="650"/>
    </location>
</feature>
<feature type="region of interest" description="Disordered" evidence="4">
    <location>
        <begin position="1"/>
        <end position="155"/>
    </location>
</feature>
<feature type="region of interest" description="Disordered" evidence="4">
    <location>
        <begin position="337"/>
        <end position="378"/>
    </location>
</feature>
<feature type="compositionally biased region" description="Polar residues" evidence="4">
    <location>
        <begin position="2065"/>
        <end position="2075"/>
    </location>
</feature>
<feature type="compositionally biased region" description="Polar residues" evidence="4">
    <location>
        <begin position="339"/>
        <end position="355"/>
    </location>
</feature>
<feature type="compositionally biased region" description="Low complexity" evidence="4">
    <location>
        <begin position="2106"/>
        <end position="2123"/>
    </location>
</feature>
<proteinExistence type="predicted"/>
<feature type="compositionally biased region" description="Low complexity" evidence="4">
    <location>
        <begin position="2257"/>
        <end position="2281"/>
    </location>
</feature>
<dbReference type="Pfam" id="PF25321">
    <property type="entry name" value="PH_RASGAP"/>
    <property type="match status" value="1"/>
</dbReference>
<feature type="region of interest" description="Disordered" evidence="4">
    <location>
        <begin position="603"/>
        <end position="654"/>
    </location>
</feature>
<feature type="compositionally biased region" description="Polar residues" evidence="4">
    <location>
        <begin position="1846"/>
        <end position="1858"/>
    </location>
</feature>
<dbReference type="CDD" id="cd05136">
    <property type="entry name" value="RasGAP_DAB2IP"/>
    <property type="match status" value="1"/>
</dbReference>
<evidence type="ECO:0000313" key="8">
    <source>
        <dbReference type="RefSeq" id="XP_049311549.1"/>
    </source>
</evidence>
<evidence type="ECO:0000256" key="2">
    <source>
        <dbReference type="ARBA" id="ARBA00022553"/>
    </source>
</evidence>
<feature type="region of interest" description="Disordered" evidence="4">
    <location>
        <begin position="1923"/>
        <end position="2014"/>
    </location>
</feature>
<feature type="compositionally biased region" description="Low complexity" evidence="4">
    <location>
        <begin position="174"/>
        <end position="190"/>
    </location>
</feature>
<dbReference type="SUPFAM" id="SSF50729">
    <property type="entry name" value="PH domain-like"/>
    <property type="match status" value="1"/>
</dbReference>
<dbReference type="CDD" id="cd13262">
    <property type="entry name" value="PH_RasSynGAP-like"/>
    <property type="match status" value="1"/>
</dbReference>
<feature type="compositionally biased region" description="Low complexity" evidence="4">
    <location>
        <begin position="1487"/>
        <end position="1507"/>
    </location>
</feature>
<dbReference type="Pfam" id="PF12004">
    <property type="entry name" value="DAB2P_C"/>
    <property type="match status" value="1"/>
</dbReference>
<feature type="region of interest" description="Disordered" evidence="4">
    <location>
        <begin position="1723"/>
        <end position="1753"/>
    </location>
</feature>
<feature type="compositionally biased region" description="Polar residues" evidence="4">
    <location>
        <begin position="603"/>
        <end position="617"/>
    </location>
</feature>
<evidence type="ECO:0000259" key="5">
    <source>
        <dbReference type="PROSITE" id="PS50004"/>
    </source>
</evidence>
<accession>A0ABM3JQP1</accession>
<dbReference type="SMART" id="SM00239">
    <property type="entry name" value="C2"/>
    <property type="match status" value="1"/>
</dbReference>
<dbReference type="SUPFAM" id="SSF49562">
    <property type="entry name" value="C2 domain (Calcium/lipid-binding domain, CaLB)"/>
    <property type="match status" value="1"/>
</dbReference>
<feature type="region of interest" description="Disordered" evidence="4">
    <location>
        <begin position="391"/>
        <end position="436"/>
    </location>
</feature>
<feature type="compositionally biased region" description="Basic residues" evidence="4">
    <location>
        <begin position="1862"/>
        <end position="1873"/>
    </location>
</feature>
<dbReference type="InterPro" id="IPR035892">
    <property type="entry name" value="C2_domain_sf"/>
</dbReference>
<dbReference type="GeneID" id="105228580"/>
<dbReference type="InterPro" id="IPR001936">
    <property type="entry name" value="RasGAP_dom"/>
</dbReference>
<feature type="region of interest" description="Disordered" evidence="4">
    <location>
        <begin position="781"/>
        <end position="865"/>
    </location>
</feature>
<keyword evidence="7" id="KW-1185">Reference proteome</keyword>
<dbReference type="Gene3D" id="1.10.506.10">
    <property type="entry name" value="GTPase Activation - p120gap, domain 1"/>
    <property type="match status" value="2"/>
</dbReference>
<dbReference type="PROSITE" id="PS50018">
    <property type="entry name" value="RAS_GTPASE_ACTIV_2"/>
    <property type="match status" value="1"/>
</dbReference>
<organism evidence="7 8">
    <name type="scientific">Bactrocera dorsalis</name>
    <name type="common">Oriental fruit fly</name>
    <name type="synonym">Dacus dorsalis</name>
    <dbReference type="NCBI Taxonomy" id="27457"/>
    <lineage>
        <taxon>Eukaryota</taxon>
        <taxon>Metazoa</taxon>
        <taxon>Ecdysozoa</taxon>
        <taxon>Arthropoda</taxon>
        <taxon>Hexapoda</taxon>
        <taxon>Insecta</taxon>
        <taxon>Pterygota</taxon>
        <taxon>Neoptera</taxon>
        <taxon>Endopterygota</taxon>
        <taxon>Diptera</taxon>
        <taxon>Brachycera</taxon>
        <taxon>Muscomorpha</taxon>
        <taxon>Tephritoidea</taxon>
        <taxon>Tephritidae</taxon>
        <taxon>Bactrocera</taxon>
        <taxon>Bactrocera</taxon>
    </lineage>
</organism>
<dbReference type="Pfam" id="PF00616">
    <property type="entry name" value="RasGAP"/>
    <property type="match status" value="1"/>
</dbReference>
<keyword evidence="1" id="KW-0343">GTPase activation</keyword>
<feature type="compositionally biased region" description="Low complexity" evidence="4">
    <location>
        <begin position="356"/>
        <end position="374"/>
    </location>
</feature>
<feature type="region of interest" description="Disordered" evidence="4">
    <location>
        <begin position="174"/>
        <end position="281"/>
    </location>
</feature>
<evidence type="ECO:0000256" key="4">
    <source>
        <dbReference type="SAM" id="MobiDB-lite"/>
    </source>
</evidence>
<dbReference type="PROSITE" id="PS00509">
    <property type="entry name" value="RAS_GTPASE_ACTIV_1"/>
    <property type="match status" value="1"/>
</dbReference>
<feature type="compositionally biased region" description="Low complexity" evidence="4">
    <location>
        <begin position="1965"/>
        <end position="1976"/>
    </location>
</feature>
<feature type="compositionally biased region" description="Low complexity" evidence="4">
    <location>
        <begin position="259"/>
        <end position="273"/>
    </location>
</feature>
<feature type="region of interest" description="Disordered" evidence="4">
    <location>
        <begin position="1420"/>
        <end position="1446"/>
    </location>
</feature>
<dbReference type="InterPro" id="IPR000008">
    <property type="entry name" value="C2_dom"/>
</dbReference>
<dbReference type="Pfam" id="PF00168">
    <property type="entry name" value="C2"/>
    <property type="match status" value="1"/>
</dbReference>
<feature type="coiled-coil region" evidence="3">
    <location>
        <begin position="2130"/>
        <end position="2157"/>
    </location>
</feature>
<dbReference type="CDD" id="cd04013">
    <property type="entry name" value="C2_SynGAP_like"/>
    <property type="match status" value="1"/>
</dbReference>
<dbReference type="Gene3D" id="2.60.40.150">
    <property type="entry name" value="C2 domain"/>
    <property type="match status" value="1"/>
</dbReference>
<feature type="compositionally biased region" description="Polar residues" evidence="4">
    <location>
        <begin position="1"/>
        <end position="12"/>
    </location>
</feature>
<feature type="region of interest" description="Disordered" evidence="4">
    <location>
        <begin position="2255"/>
        <end position="2281"/>
    </location>
</feature>
<feature type="compositionally biased region" description="Basic and acidic residues" evidence="4">
    <location>
        <begin position="238"/>
        <end position="256"/>
    </location>
</feature>
<gene>
    <name evidence="8" type="primary">LOC105228580</name>
</gene>
<dbReference type="PROSITE" id="PS50004">
    <property type="entry name" value="C2"/>
    <property type="match status" value="1"/>
</dbReference>
<feature type="compositionally biased region" description="Polar residues" evidence="4">
    <location>
        <begin position="80"/>
        <end position="105"/>
    </location>
</feature>
<keyword evidence="2" id="KW-0597">Phosphoprotein</keyword>
<dbReference type="InterPro" id="IPR057606">
    <property type="entry name" value="SynGAP1-like_PH"/>
</dbReference>
<feature type="compositionally biased region" description="Basic and acidic residues" evidence="4">
    <location>
        <begin position="400"/>
        <end position="415"/>
    </location>
</feature>
<feature type="compositionally biased region" description="Basic and acidic residues" evidence="4">
    <location>
        <begin position="790"/>
        <end position="802"/>
    </location>
</feature>
<evidence type="ECO:0000256" key="3">
    <source>
        <dbReference type="SAM" id="Coils"/>
    </source>
</evidence>
<feature type="compositionally biased region" description="Low complexity" evidence="4">
    <location>
        <begin position="1603"/>
        <end position="1622"/>
    </location>
</feature>
<feature type="compositionally biased region" description="Polar residues" evidence="4">
    <location>
        <begin position="1793"/>
        <end position="1819"/>
    </location>
</feature>
<keyword evidence="3" id="KW-0175">Coiled coil</keyword>
<feature type="compositionally biased region" description="Low complexity" evidence="4">
    <location>
        <begin position="1820"/>
        <end position="1832"/>
    </location>
</feature>
<feature type="compositionally biased region" description="Low complexity" evidence="4">
    <location>
        <begin position="1424"/>
        <end position="1446"/>
    </location>
</feature>
<feature type="region of interest" description="Disordered" evidence="4">
    <location>
        <begin position="1603"/>
        <end position="1625"/>
    </location>
</feature>
<feature type="compositionally biased region" description="Low complexity" evidence="4">
    <location>
        <begin position="1531"/>
        <end position="1548"/>
    </location>
</feature>
<feature type="compositionally biased region" description="Polar residues" evidence="4">
    <location>
        <begin position="1874"/>
        <end position="1901"/>
    </location>
</feature>